<keyword evidence="6" id="KW-0694">RNA-binding</keyword>
<keyword evidence="9" id="KW-1185">Reference proteome</keyword>
<dbReference type="SUPFAM" id="SSF75217">
    <property type="entry name" value="alpha/beta knot"/>
    <property type="match status" value="1"/>
</dbReference>
<evidence type="ECO:0000256" key="2">
    <source>
        <dbReference type="ARBA" id="ARBA00022603"/>
    </source>
</evidence>
<organism evidence="8 9">
    <name type="scientific">Gelidibacter maritimus</name>
    <dbReference type="NCBI Taxonomy" id="2761487"/>
    <lineage>
        <taxon>Bacteria</taxon>
        <taxon>Pseudomonadati</taxon>
        <taxon>Bacteroidota</taxon>
        <taxon>Flavobacteriia</taxon>
        <taxon>Flavobacteriales</taxon>
        <taxon>Flavobacteriaceae</taxon>
        <taxon>Gelidibacter</taxon>
    </lineage>
</organism>
<dbReference type="InterPro" id="IPR033671">
    <property type="entry name" value="TrmH"/>
</dbReference>
<sequence>MQLTHYNSNFEQHSFPITLICDNVSNAANIGSLFRTADAFGIEKIIFCGNPVPFGRKVAQTSRSTEKYVNYEWHDNPENILQKFRSLGYLILALEITDNSTSLIHMELNTKQPIALLIGDENFGVSETLLKLADHIFHIEMFGQNSSMNVVQATNIALYEITKQLRKNK</sequence>
<protein>
    <submittedName>
        <fullName evidence="8">TrmH family RNA methyltransferase</fullName>
    </submittedName>
</protein>
<evidence type="ECO:0000256" key="3">
    <source>
        <dbReference type="ARBA" id="ARBA00022679"/>
    </source>
</evidence>
<evidence type="ECO:0000256" key="4">
    <source>
        <dbReference type="ARBA" id="ARBA00022691"/>
    </source>
</evidence>
<dbReference type="EMBL" id="JACGLT010000015">
    <property type="protein sequence ID" value="MBA6154194.1"/>
    <property type="molecule type" value="Genomic_DNA"/>
</dbReference>
<evidence type="ECO:0000256" key="5">
    <source>
        <dbReference type="ARBA" id="ARBA00022694"/>
    </source>
</evidence>
<feature type="domain" description="tRNA/rRNA methyltransferase SpoU type" evidence="7">
    <location>
        <begin position="17"/>
        <end position="159"/>
    </location>
</feature>
<keyword evidence="2 8" id="KW-0489">Methyltransferase</keyword>
<evidence type="ECO:0000259" key="7">
    <source>
        <dbReference type="Pfam" id="PF00588"/>
    </source>
</evidence>
<evidence type="ECO:0000313" key="9">
    <source>
        <dbReference type="Proteomes" id="UP000541857"/>
    </source>
</evidence>
<dbReference type="GO" id="GO:0008173">
    <property type="term" value="F:RNA methyltransferase activity"/>
    <property type="evidence" value="ECO:0007669"/>
    <property type="project" value="InterPro"/>
</dbReference>
<dbReference type="CDD" id="cd18082">
    <property type="entry name" value="SpoU-like_family"/>
    <property type="match status" value="1"/>
</dbReference>
<dbReference type="AlphaFoldDB" id="A0A7W2M7K7"/>
<keyword evidence="1" id="KW-0820">tRNA-binding</keyword>
<dbReference type="InterPro" id="IPR001537">
    <property type="entry name" value="SpoU_MeTrfase"/>
</dbReference>
<keyword evidence="5" id="KW-0819">tRNA processing</keyword>
<accession>A0A7W2M7K7</accession>
<proteinExistence type="predicted"/>
<dbReference type="InterPro" id="IPR029028">
    <property type="entry name" value="Alpha/beta_knot_MTases"/>
</dbReference>
<dbReference type="InterPro" id="IPR029026">
    <property type="entry name" value="tRNA_m1G_MTases_N"/>
</dbReference>
<keyword evidence="3 8" id="KW-0808">Transferase</keyword>
<dbReference type="GO" id="GO:0000049">
    <property type="term" value="F:tRNA binding"/>
    <property type="evidence" value="ECO:0007669"/>
    <property type="project" value="UniProtKB-KW"/>
</dbReference>
<dbReference type="Pfam" id="PF00588">
    <property type="entry name" value="SpoU_methylase"/>
    <property type="match status" value="1"/>
</dbReference>
<dbReference type="GO" id="GO:0002938">
    <property type="term" value="P:tRNA guanine ribose methylation"/>
    <property type="evidence" value="ECO:0007669"/>
    <property type="project" value="TreeGrafter"/>
</dbReference>
<reference evidence="8 9" key="1">
    <citation type="submission" date="2020-07" db="EMBL/GenBank/DDBJ databases">
        <title>Bacterium isolated from marine sediment.</title>
        <authorList>
            <person name="Shang D."/>
        </authorList>
    </citation>
    <scope>NUCLEOTIDE SEQUENCE [LARGE SCALE GENOMIC DNA]</scope>
    <source>
        <strain evidence="8 9">F6074</strain>
    </source>
</reference>
<dbReference type="PANTHER" id="PTHR43453">
    <property type="entry name" value="RRNA METHYLASE-LIKE"/>
    <property type="match status" value="1"/>
</dbReference>
<dbReference type="Gene3D" id="3.40.1280.10">
    <property type="match status" value="1"/>
</dbReference>
<dbReference type="PANTHER" id="PTHR43453:SF1">
    <property type="entry name" value="TRNA_RRNA METHYLTRANSFERASE SPOU TYPE DOMAIN-CONTAINING PROTEIN"/>
    <property type="match status" value="1"/>
</dbReference>
<gene>
    <name evidence="8" type="ORF">H3Z82_15820</name>
</gene>
<keyword evidence="4" id="KW-0949">S-adenosyl-L-methionine</keyword>
<name>A0A7W2M7K7_9FLAO</name>
<evidence type="ECO:0000256" key="6">
    <source>
        <dbReference type="ARBA" id="ARBA00022884"/>
    </source>
</evidence>
<comment type="caution">
    <text evidence="8">The sequence shown here is derived from an EMBL/GenBank/DDBJ whole genome shotgun (WGS) entry which is preliminary data.</text>
</comment>
<evidence type="ECO:0000313" key="8">
    <source>
        <dbReference type="EMBL" id="MBA6154194.1"/>
    </source>
</evidence>
<evidence type="ECO:0000256" key="1">
    <source>
        <dbReference type="ARBA" id="ARBA00022555"/>
    </source>
</evidence>
<dbReference type="RefSeq" id="WP_182206472.1">
    <property type="nucleotide sequence ID" value="NZ_JACGLT010000015.1"/>
</dbReference>
<dbReference type="Proteomes" id="UP000541857">
    <property type="component" value="Unassembled WGS sequence"/>
</dbReference>